<name>A0A2K3N8X6_TRIPR</name>
<comment type="caution">
    <text evidence="1">The sequence shown here is derived from an EMBL/GenBank/DDBJ whole genome shotgun (WGS) entry which is preliminary data.</text>
</comment>
<evidence type="ECO:0000313" key="2">
    <source>
        <dbReference type="Proteomes" id="UP000236291"/>
    </source>
</evidence>
<evidence type="ECO:0000313" key="1">
    <source>
        <dbReference type="EMBL" id="PNX99501.1"/>
    </source>
</evidence>
<dbReference type="Proteomes" id="UP000236291">
    <property type="component" value="Unassembled WGS sequence"/>
</dbReference>
<proteinExistence type="predicted"/>
<reference evidence="1 2" key="2">
    <citation type="journal article" date="2017" name="Front. Plant Sci.">
        <title>Gene Classification and Mining of Molecular Markers Useful in Red Clover (Trifolium pratense) Breeding.</title>
        <authorList>
            <person name="Istvanek J."/>
            <person name="Dluhosova J."/>
            <person name="Dluhos P."/>
            <person name="Patkova L."/>
            <person name="Nedelnik J."/>
            <person name="Repkova J."/>
        </authorList>
    </citation>
    <scope>NUCLEOTIDE SEQUENCE [LARGE SCALE GENOMIC DNA]</scope>
    <source>
        <strain evidence="2">cv. Tatra</strain>
        <tissue evidence="1">Young leaves</tissue>
    </source>
</reference>
<dbReference type="EMBL" id="ASHM01017828">
    <property type="protein sequence ID" value="PNX99501.1"/>
    <property type="molecule type" value="Genomic_DNA"/>
</dbReference>
<gene>
    <name evidence="1" type="ORF">L195_g022767</name>
</gene>
<organism evidence="1 2">
    <name type="scientific">Trifolium pratense</name>
    <name type="common">Red clover</name>
    <dbReference type="NCBI Taxonomy" id="57577"/>
    <lineage>
        <taxon>Eukaryota</taxon>
        <taxon>Viridiplantae</taxon>
        <taxon>Streptophyta</taxon>
        <taxon>Embryophyta</taxon>
        <taxon>Tracheophyta</taxon>
        <taxon>Spermatophyta</taxon>
        <taxon>Magnoliopsida</taxon>
        <taxon>eudicotyledons</taxon>
        <taxon>Gunneridae</taxon>
        <taxon>Pentapetalae</taxon>
        <taxon>rosids</taxon>
        <taxon>fabids</taxon>
        <taxon>Fabales</taxon>
        <taxon>Fabaceae</taxon>
        <taxon>Papilionoideae</taxon>
        <taxon>50 kb inversion clade</taxon>
        <taxon>NPAAA clade</taxon>
        <taxon>Hologalegina</taxon>
        <taxon>IRL clade</taxon>
        <taxon>Trifolieae</taxon>
        <taxon>Trifolium</taxon>
    </lineage>
</organism>
<accession>A0A2K3N8X6</accession>
<dbReference type="AlphaFoldDB" id="A0A2K3N8X6"/>
<sequence>MSSGHKVKPNSEILTVLMVVLPLIQPPGHLSSGRRPPCRPSSLAAAFPAATSPITMLEQHLRPLCRIFTVSDRCYAAHVVGVVGMDLEKKTVGEEDDLNPKQLNIPLHLH</sequence>
<reference evidence="1 2" key="1">
    <citation type="journal article" date="2014" name="Am. J. Bot.">
        <title>Genome assembly and annotation for red clover (Trifolium pratense; Fabaceae).</title>
        <authorList>
            <person name="Istvanek J."/>
            <person name="Jaros M."/>
            <person name="Krenek A."/>
            <person name="Repkova J."/>
        </authorList>
    </citation>
    <scope>NUCLEOTIDE SEQUENCE [LARGE SCALE GENOMIC DNA]</scope>
    <source>
        <strain evidence="2">cv. Tatra</strain>
        <tissue evidence="1">Young leaves</tissue>
    </source>
</reference>
<protein>
    <submittedName>
        <fullName evidence="1">Uncharacterized protein</fullName>
    </submittedName>
</protein>